<name>A0A1F8CTY5_9BACT</name>
<dbReference type="InterPro" id="IPR017861">
    <property type="entry name" value="KAE1/TsaD"/>
</dbReference>
<comment type="function">
    <text evidence="6">Required for the formation of a threonylcarbamoyl group on adenosine at position 37 (t(6)A37) in tRNAs that read codons beginning with adenine. Is involved in the transfer of the threonylcarbamoyl moiety of threonylcarbamoyl-AMP (TC-AMP) to the N6 group of A37, together with TsaE and TsaB. TsaD likely plays a direct catalytic role in this reaction.</text>
</comment>
<dbReference type="GO" id="GO:0005506">
    <property type="term" value="F:iron ion binding"/>
    <property type="evidence" value="ECO:0007669"/>
    <property type="project" value="UniProtKB-UniRule"/>
</dbReference>
<keyword evidence="2 6" id="KW-0819">tRNA processing</keyword>
<dbReference type="PANTHER" id="PTHR11735:SF6">
    <property type="entry name" value="TRNA N6-ADENOSINE THREONYLCARBAMOYLTRANSFERASE, MITOCHONDRIAL"/>
    <property type="match status" value="1"/>
</dbReference>
<feature type="binding site" evidence="6">
    <location>
        <position position="115"/>
    </location>
    <ligand>
        <name>Fe cation</name>
        <dbReference type="ChEBI" id="CHEBI:24875"/>
    </ligand>
</feature>
<feature type="binding site" evidence="6">
    <location>
        <position position="314"/>
    </location>
    <ligand>
        <name>Fe cation</name>
        <dbReference type="ChEBI" id="CHEBI:24875"/>
    </ligand>
</feature>
<dbReference type="InterPro" id="IPR022450">
    <property type="entry name" value="TsaD"/>
</dbReference>
<dbReference type="STRING" id="1802538.A2382_04305"/>
<dbReference type="InterPro" id="IPR017860">
    <property type="entry name" value="Peptidase_M22_CS"/>
</dbReference>
<dbReference type="PANTHER" id="PTHR11735">
    <property type="entry name" value="TRNA N6-ADENOSINE THREONYLCARBAMOYLTRANSFERASE"/>
    <property type="match status" value="1"/>
</dbReference>
<evidence type="ECO:0000313" key="8">
    <source>
        <dbReference type="EMBL" id="OGM79793.1"/>
    </source>
</evidence>
<keyword evidence="3 6" id="KW-0479">Metal-binding</keyword>
<organism evidence="8 9">
    <name type="scientific">Candidatus Woesebacteria bacterium RIFOXYB1_FULL_38_16</name>
    <dbReference type="NCBI Taxonomy" id="1802538"/>
    <lineage>
        <taxon>Bacteria</taxon>
        <taxon>Candidatus Woeseibacteriota</taxon>
    </lineage>
</organism>
<feature type="binding site" evidence="6">
    <location>
        <begin position="141"/>
        <end position="145"/>
    </location>
    <ligand>
        <name>substrate</name>
    </ligand>
</feature>
<evidence type="ECO:0000256" key="1">
    <source>
        <dbReference type="ARBA" id="ARBA00022679"/>
    </source>
</evidence>
<feature type="binding site" evidence="6">
    <location>
        <position position="187"/>
    </location>
    <ligand>
        <name>substrate</name>
    </ligand>
</feature>
<dbReference type="CDD" id="cd24133">
    <property type="entry name" value="ASKHA_NBD_TsaD_bac"/>
    <property type="match status" value="1"/>
</dbReference>
<dbReference type="InterPro" id="IPR000905">
    <property type="entry name" value="Gcp-like_dom"/>
</dbReference>
<dbReference type="GO" id="GO:0061711">
    <property type="term" value="F:tRNA N(6)-L-threonylcarbamoyladenine synthase activity"/>
    <property type="evidence" value="ECO:0007669"/>
    <property type="project" value="UniProtKB-EC"/>
</dbReference>
<feature type="domain" description="Gcp-like" evidence="7">
    <location>
        <begin position="24"/>
        <end position="320"/>
    </location>
</feature>
<dbReference type="PRINTS" id="PR00789">
    <property type="entry name" value="OSIALOPTASE"/>
</dbReference>
<evidence type="ECO:0000256" key="5">
    <source>
        <dbReference type="ARBA" id="ARBA00048117"/>
    </source>
</evidence>
<reference evidence="8 9" key="1">
    <citation type="journal article" date="2016" name="Nat. Commun.">
        <title>Thousands of microbial genomes shed light on interconnected biogeochemical processes in an aquifer system.</title>
        <authorList>
            <person name="Anantharaman K."/>
            <person name="Brown C.T."/>
            <person name="Hug L.A."/>
            <person name="Sharon I."/>
            <person name="Castelle C.J."/>
            <person name="Probst A.J."/>
            <person name="Thomas B.C."/>
            <person name="Singh A."/>
            <person name="Wilkins M.J."/>
            <person name="Karaoz U."/>
            <person name="Brodie E.L."/>
            <person name="Williams K.H."/>
            <person name="Hubbard S.S."/>
            <person name="Banfield J.F."/>
        </authorList>
    </citation>
    <scope>NUCLEOTIDE SEQUENCE [LARGE SCALE GENOMIC DNA]</scope>
</reference>
<comment type="caution">
    <text evidence="6">Lacks conserved residue(s) required for the propagation of feature annotation.</text>
</comment>
<comment type="caution">
    <text evidence="8">The sequence shown here is derived from an EMBL/GenBank/DDBJ whole genome shotgun (WGS) entry which is preliminary data.</text>
</comment>
<dbReference type="Pfam" id="PF00814">
    <property type="entry name" value="TsaD"/>
    <property type="match status" value="1"/>
</dbReference>
<evidence type="ECO:0000256" key="3">
    <source>
        <dbReference type="ARBA" id="ARBA00022723"/>
    </source>
</evidence>
<dbReference type="NCBIfam" id="TIGR00329">
    <property type="entry name" value="gcp_kae1"/>
    <property type="match status" value="1"/>
</dbReference>
<comment type="subcellular location">
    <subcellularLocation>
        <location evidence="6">Cytoplasm</location>
    </subcellularLocation>
</comment>
<dbReference type="GO" id="GO:0005737">
    <property type="term" value="C:cytoplasm"/>
    <property type="evidence" value="ECO:0007669"/>
    <property type="project" value="UniProtKB-SubCell"/>
</dbReference>
<dbReference type="InterPro" id="IPR043129">
    <property type="entry name" value="ATPase_NBD"/>
</dbReference>
<dbReference type="AlphaFoldDB" id="A0A1F8CTY5"/>
<dbReference type="EMBL" id="MGHY01000007">
    <property type="protein sequence ID" value="OGM79793.1"/>
    <property type="molecule type" value="Genomic_DNA"/>
</dbReference>
<keyword evidence="6" id="KW-0963">Cytoplasm</keyword>
<evidence type="ECO:0000259" key="7">
    <source>
        <dbReference type="Pfam" id="PF00814"/>
    </source>
</evidence>
<keyword evidence="6" id="KW-0408">Iron</keyword>
<comment type="similarity">
    <text evidence="6">Belongs to the KAE1 / TsaD family.</text>
</comment>
<proteinExistence type="inferred from homology"/>
<dbReference type="Gene3D" id="3.30.420.40">
    <property type="match status" value="2"/>
</dbReference>
<evidence type="ECO:0000313" key="9">
    <source>
        <dbReference type="Proteomes" id="UP000178999"/>
    </source>
</evidence>
<accession>A0A1F8CTY5</accession>
<evidence type="ECO:0000256" key="2">
    <source>
        <dbReference type="ARBA" id="ARBA00022694"/>
    </source>
</evidence>
<dbReference type="EC" id="2.3.1.234" evidence="6"/>
<dbReference type="PROSITE" id="PS01016">
    <property type="entry name" value="GLYCOPROTEASE"/>
    <property type="match status" value="1"/>
</dbReference>
<sequence>MKILGIETSCDETAAAIVEDGRVVLSNIVASSQELHIKTGGIIPEHAARAQLESMLHVVEEAFKASGCNQEEIDAIAVTTGPGLIGSLLVGIETAKTLAYLWNKPIVPVNHLIGHITACFLKQDSDIAAQKVPEFPAIALVVSGGHTDMILMTDHGKAKWLGGTRDDASGEAFDKIARLLSLPYPGGPSLSKRADNYLLRYPDKKLNLFPRPMIGSGNYDFSFSGLKTSVFNNIKNRRLSDFEIDEYSAEVQAAIADVLVTKTIRAVEKYKPKSLLLAGGVSANRFLRDSFSEYFNGSPTGTSFYVPVVSYCTDNASYIAAAGFYNYKPRMLDQVQVKPEMSILEKP</sequence>
<keyword evidence="1 6" id="KW-0808">Transferase</keyword>
<feature type="binding site" evidence="6">
    <location>
        <position position="111"/>
    </location>
    <ligand>
        <name>Fe cation</name>
        <dbReference type="ChEBI" id="CHEBI:24875"/>
    </ligand>
</feature>
<feature type="binding site" evidence="6">
    <location>
        <position position="284"/>
    </location>
    <ligand>
        <name>substrate</name>
    </ligand>
</feature>
<protein>
    <recommendedName>
        <fullName evidence="6">tRNA N6-adenosine threonylcarbamoyltransferase</fullName>
        <ecNumber evidence="6">2.3.1.234</ecNumber>
    </recommendedName>
    <alternativeName>
        <fullName evidence="6">N6-L-threonylcarbamoyladenine synthase</fullName>
        <shortName evidence="6">t(6)A synthase</shortName>
    </alternativeName>
    <alternativeName>
        <fullName evidence="6">t(6)A37 threonylcarbamoyladenosine biosynthesis protein TsaD</fullName>
    </alternativeName>
    <alternativeName>
        <fullName evidence="6">tRNA threonylcarbamoyladenosine biosynthesis protein TsaD</fullName>
    </alternativeName>
</protein>
<evidence type="ECO:0000256" key="6">
    <source>
        <dbReference type="HAMAP-Rule" id="MF_01445"/>
    </source>
</evidence>
<feature type="binding site" evidence="6">
    <location>
        <position position="174"/>
    </location>
    <ligand>
        <name>substrate</name>
    </ligand>
</feature>
<gene>
    <name evidence="6" type="primary">tsaD</name>
    <name evidence="8" type="ORF">A2382_04305</name>
</gene>
<keyword evidence="4 6" id="KW-0012">Acyltransferase</keyword>
<dbReference type="FunFam" id="3.30.420.40:FF:000012">
    <property type="entry name" value="tRNA N6-adenosine threonylcarbamoyltransferase"/>
    <property type="match status" value="1"/>
</dbReference>
<comment type="cofactor">
    <cofactor evidence="6">
        <name>Fe(2+)</name>
        <dbReference type="ChEBI" id="CHEBI:29033"/>
    </cofactor>
    <text evidence="6">Binds 1 Fe(2+) ion per subunit.</text>
</comment>
<dbReference type="Proteomes" id="UP000178999">
    <property type="component" value="Unassembled WGS sequence"/>
</dbReference>
<dbReference type="HAMAP" id="MF_01445">
    <property type="entry name" value="TsaD"/>
    <property type="match status" value="1"/>
</dbReference>
<dbReference type="GO" id="GO:0002949">
    <property type="term" value="P:tRNA threonylcarbamoyladenosine modification"/>
    <property type="evidence" value="ECO:0007669"/>
    <property type="project" value="UniProtKB-UniRule"/>
</dbReference>
<comment type="catalytic activity">
    <reaction evidence="5 6">
        <text>L-threonylcarbamoyladenylate + adenosine(37) in tRNA = N(6)-L-threonylcarbamoyladenosine(37) in tRNA + AMP + H(+)</text>
        <dbReference type="Rhea" id="RHEA:37059"/>
        <dbReference type="Rhea" id="RHEA-COMP:10162"/>
        <dbReference type="Rhea" id="RHEA-COMP:10163"/>
        <dbReference type="ChEBI" id="CHEBI:15378"/>
        <dbReference type="ChEBI" id="CHEBI:73682"/>
        <dbReference type="ChEBI" id="CHEBI:74411"/>
        <dbReference type="ChEBI" id="CHEBI:74418"/>
        <dbReference type="ChEBI" id="CHEBI:456215"/>
        <dbReference type="EC" id="2.3.1.234"/>
    </reaction>
</comment>
<dbReference type="NCBIfam" id="TIGR03723">
    <property type="entry name" value="T6A_TsaD_YgjD"/>
    <property type="match status" value="1"/>
</dbReference>
<evidence type="ECO:0000256" key="4">
    <source>
        <dbReference type="ARBA" id="ARBA00023315"/>
    </source>
</evidence>
<dbReference type="SUPFAM" id="SSF53067">
    <property type="entry name" value="Actin-like ATPase domain"/>
    <property type="match status" value="1"/>
</dbReference>